<dbReference type="InterPro" id="IPR007219">
    <property type="entry name" value="XnlR_reg_dom"/>
</dbReference>
<dbReference type="CDD" id="cd12148">
    <property type="entry name" value="fungal_TF_MHR"/>
    <property type="match status" value="1"/>
</dbReference>
<evidence type="ECO:0000256" key="3">
    <source>
        <dbReference type="SAM" id="MobiDB-lite"/>
    </source>
</evidence>
<dbReference type="InterPro" id="IPR050613">
    <property type="entry name" value="Sec_Metabolite_Reg"/>
</dbReference>
<dbReference type="PANTHER" id="PTHR31001">
    <property type="entry name" value="UNCHARACTERIZED TRANSCRIPTIONAL REGULATORY PROTEIN"/>
    <property type="match status" value="1"/>
</dbReference>
<dbReference type="AlphaFoldDB" id="A0A2P7YW63"/>
<dbReference type="SMART" id="SM00906">
    <property type="entry name" value="Fungal_trans"/>
    <property type="match status" value="1"/>
</dbReference>
<evidence type="ECO:0000256" key="2">
    <source>
        <dbReference type="ARBA" id="ARBA00023242"/>
    </source>
</evidence>
<dbReference type="GO" id="GO:0005634">
    <property type="term" value="C:nucleus"/>
    <property type="evidence" value="ECO:0007669"/>
    <property type="project" value="UniProtKB-SubCell"/>
</dbReference>
<evidence type="ECO:0000313" key="6">
    <source>
        <dbReference type="Proteomes" id="UP000243723"/>
    </source>
</evidence>
<evidence type="ECO:0000313" key="5">
    <source>
        <dbReference type="EMBL" id="PSK40184.1"/>
    </source>
</evidence>
<dbReference type="OrthoDB" id="2269373at2759"/>
<dbReference type="Pfam" id="PF04082">
    <property type="entry name" value="Fungal_trans"/>
    <property type="match status" value="1"/>
</dbReference>
<dbReference type="PANTHER" id="PTHR31001:SF45">
    <property type="entry name" value="ZN(II)2CYS6 TRANSCRIPTION FACTOR (EUROFUNG)"/>
    <property type="match status" value="1"/>
</dbReference>
<dbReference type="STRING" id="40998.A0A2P7YW63"/>
<keyword evidence="6" id="KW-1185">Reference proteome</keyword>
<feature type="domain" description="Xylanolytic transcriptional activator regulatory" evidence="4">
    <location>
        <begin position="178"/>
        <end position="251"/>
    </location>
</feature>
<organism evidence="5 6">
    <name type="scientific">Elsinoe australis</name>
    <dbReference type="NCBI Taxonomy" id="40998"/>
    <lineage>
        <taxon>Eukaryota</taxon>
        <taxon>Fungi</taxon>
        <taxon>Dikarya</taxon>
        <taxon>Ascomycota</taxon>
        <taxon>Pezizomycotina</taxon>
        <taxon>Dothideomycetes</taxon>
        <taxon>Dothideomycetidae</taxon>
        <taxon>Myriangiales</taxon>
        <taxon>Elsinoaceae</taxon>
        <taxon>Elsinoe</taxon>
    </lineage>
</organism>
<accession>A0A2P7YW63</accession>
<dbReference type="GO" id="GO:0008270">
    <property type="term" value="F:zinc ion binding"/>
    <property type="evidence" value="ECO:0007669"/>
    <property type="project" value="InterPro"/>
</dbReference>
<dbReference type="GO" id="GO:0003677">
    <property type="term" value="F:DNA binding"/>
    <property type="evidence" value="ECO:0007669"/>
    <property type="project" value="InterPro"/>
</dbReference>
<dbReference type="EMBL" id="NHZQ01000363">
    <property type="protein sequence ID" value="PSK40184.1"/>
    <property type="molecule type" value="Genomic_DNA"/>
</dbReference>
<sequence>MNQNSHGSDDDTASDASQDDVREAVVQDTWKTMFQSTEHLLFGTRQTPYNLSTLHPDQFQIFRLWQIYLDHIDPLLKVTHTPSMQGRIIDSAQDLTRTTPETEALMFSIYCVSVHSLPEDDCLATFGAARRDLLVRFQFGCQQALSNCDFLRSNDLECLTAIYLYLLSARQETDPRSLSALLGIAVRIAQRMGLHIESKNVACTAFKAELRRRIWWALVLFDARISEMADHKTSILSPTWDCKTPANMNDFAIGPEIKQHPMTHGFPTESIFTVVRSELADFTRHCAFHLDFTTPALKLIVREASTSPDLVDDDLNALEEKIQEKYLRFCNPENALQFMTIWTARSILSKNRLLQHYSRYSRTGSQQTNEQRDMAVSYTLTMLESDTTIAKNPLVKGYLWLVNSYFPFPAYIHLVQDLRRRPRAKHVEQCWHSMNENYSSRFATLDEQNNPFFRILGKQVLQAWVAYEDACKDSGTVPDRLQIIKDIERRGIKLPATPKDPGSTPAETSVGTRADGSIISATMGFGSDGVLFPDLPQQAFMDVDMDLFDWTAVDWGKL</sequence>
<dbReference type="GO" id="GO:0006351">
    <property type="term" value="P:DNA-templated transcription"/>
    <property type="evidence" value="ECO:0007669"/>
    <property type="project" value="InterPro"/>
</dbReference>
<comment type="subcellular location">
    <subcellularLocation>
        <location evidence="1">Nucleus</location>
    </subcellularLocation>
</comment>
<comment type="caution">
    <text evidence="5">The sequence shown here is derived from an EMBL/GenBank/DDBJ whole genome shotgun (WGS) entry which is preliminary data.</text>
</comment>
<dbReference type="Proteomes" id="UP000243723">
    <property type="component" value="Unassembled WGS sequence"/>
</dbReference>
<proteinExistence type="predicted"/>
<protein>
    <recommendedName>
        <fullName evidence="4">Xylanolytic transcriptional activator regulatory domain-containing protein</fullName>
    </recommendedName>
</protein>
<evidence type="ECO:0000256" key="1">
    <source>
        <dbReference type="ARBA" id="ARBA00004123"/>
    </source>
</evidence>
<keyword evidence="2" id="KW-0539">Nucleus</keyword>
<reference evidence="5 6" key="1">
    <citation type="submission" date="2017-05" db="EMBL/GenBank/DDBJ databases">
        <title>Draft genome sequence of Elsinoe australis.</title>
        <authorList>
            <person name="Cheng Q."/>
        </authorList>
    </citation>
    <scope>NUCLEOTIDE SEQUENCE [LARGE SCALE GENOMIC DNA]</scope>
    <source>
        <strain evidence="5 6">NL1</strain>
    </source>
</reference>
<feature type="region of interest" description="Disordered" evidence="3">
    <location>
        <begin position="1"/>
        <end position="21"/>
    </location>
</feature>
<evidence type="ECO:0000259" key="4">
    <source>
        <dbReference type="SMART" id="SM00906"/>
    </source>
</evidence>
<gene>
    <name evidence="5" type="ORF">B9Z65_8124</name>
</gene>
<name>A0A2P7YW63_9PEZI</name>